<gene>
    <name evidence="2" type="ORF">MGAL_10B004446</name>
</gene>
<reference evidence="2" key="1">
    <citation type="submission" date="2018-11" db="EMBL/GenBank/DDBJ databases">
        <authorList>
            <person name="Alioto T."/>
            <person name="Alioto T."/>
        </authorList>
    </citation>
    <scope>NUCLEOTIDE SEQUENCE</scope>
</reference>
<evidence type="ECO:0000256" key="1">
    <source>
        <dbReference type="SAM" id="Coils"/>
    </source>
</evidence>
<organism evidence="2 3">
    <name type="scientific">Mytilus galloprovincialis</name>
    <name type="common">Mediterranean mussel</name>
    <dbReference type="NCBI Taxonomy" id="29158"/>
    <lineage>
        <taxon>Eukaryota</taxon>
        <taxon>Metazoa</taxon>
        <taxon>Spiralia</taxon>
        <taxon>Lophotrochozoa</taxon>
        <taxon>Mollusca</taxon>
        <taxon>Bivalvia</taxon>
        <taxon>Autobranchia</taxon>
        <taxon>Pteriomorphia</taxon>
        <taxon>Mytilida</taxon>
        <taxon>Mytiloidea</taxon>
        <taxon>Mytilidae</taxon>
        <taxon>Mytilinae</taxon>
        <taxon>Mytilus</taxon>
    </lineage>
</organism>
<sequence length="245" mass="28673">MKYENYCQYHDKDCCPACIAVDHKNCTEIMLLQDVMNAFKTSASLSTTESNVKNLQSNIDHILADRQQNLDTINEERQRYQNEITQVRTKVNVYLNTFEQKIFKELETAQKKIKRDTKNLITDLLEKTKVANTLAEEIVAIKKYATEYQVYIGSKLIENKAEKEANYLRSLLEEGKLRQNRLKLILNRKLSNIESIIRTFGTVETKIREKSIVLKRRENKQAQIMSIIPNIDKTKISYARQKKSF</sequence>
<accession>A0A8B6EB54</accession>
<name>A0A8B6EB54_MYTGA</name>
<evidence type="ECO:0000313" key="2">
    <source>
        <dbReference type="EMBL" id="VDI32038.1"/>
    </source>
</evidence>
<dbReference type="Proteomes" id="UP000596742">
    <property type="component" value="Unassembled WGS sequence"/>
</dbReference>
<keyword evidence="3" id="KW-1185">Reference proteome</keyword>
<evidence type="ECO:0008006" key="4">
    <source>
        <dbReference type="Google" id="ProtNLM"/>
    </source>
</evidence>
<proteinExistence type="predicted"/>
<feature type="coiled-coil region" evidence="1">
    <location>
        <begin position="63"/>
        <end position="90"/>
    </location>
</feature>
<keyword evidence="1" id="KW-0175">Coiled coil</keyword>
<evidence type="ECO:0000313" key="3">
    <source>
        <dbReference type="Proteomes" id="UP000596742"/>
    </source>
</evidence>
<dbReference type="AlphaFoldDB" id="A0A8B6EB54"/>
<protein>
    <recommendedName>
        <fullName evidence="4">B box-type domain-containing protein</fullName>
    </recommendedName>
</protein>
<comment type="caution">
    <text evidence="2">The sequence shown here is derived from an EMBL/GenBank/DDBJ whole genome shotgun (WGS) entry which is preliminary data.</text>
</comment>
<dbReference type="OrthoDB" id="10348647at2759"/>
<dbReference type="EMBL" id="UYJE01004858">
    <property type="protein sequence ID" value="VDI32038.1"/>
    <property type="molecule type" value="Genomic_DNA"/>
</dbReference>